<dbReference type="EMBL" id="BARW01039524">
    <property type="protein sequence ID" value="GAJ21017.1"/>
    <property type="molecule type" value="Genomic_DNA"/>
</dbReference>
<reference evidence="2" key="1">
    <citation type="journal article" date="2014" name="Front. Microbiol.">
        <title>High frequency of phylogenetically diverse reductive dehalogenase-homologous genes in deep subseafloor sedimentary metagenomes.</title>
        <authorList>
            <person name="Kawai M."/>
            <person name="Futagami T."/>
            <person name="Toyoda A."/>
            <person name="Takaki Y."/>
            <person name="Nishi S."/>
            <person name="Hori S."/>
            <person name="Arai W."/>
            <person name="Tsubouchi T."/>
            <person name="Morono Y."/>
            <person name="Uchiyama I."/>
            <person name="Ito T."/>
            <person name="Fujiyama A."/>
            <person name="Inagaki F."/>
            <person name="Takami H."/>
        </authorList>
    </citation>
    <scope>NUCLEOTIDE SEQUENCE</scope>
    <source>
        <strain evidence="2">Expedition CK06-06</strain>
    </source>
</reference>
<evidence type="ECO:0000313" key="2">
    <source>
        <dbReference type="EMBL" id="GAJ21017.1"/>
    </source>
</evidence>
<feature type="non-terminal residue" evidence="2">
    <location>
        <position position="1"/>
    </location>
</feature>
<gene>
    <name evidence="2" type="ORF">S12H4_60164</name>
</gene>
<accession>X1VMW9</accession>
<dbReference type="AlphaFoldDB" id="X1VMW9"/>
<comment type="caution">
    <text evidence="2">The sequence shown here is derived from an EMBL/GenBank/DDBJ whole genome shotgun (WGS) entry which is preliminary data.</text>
</comment>
<organism evidence="2">
    <name type="scientific">marine sediment metagenome</name>
    <dbReference type="NCBI Taxonomy" id="412755"/>
    <lineage>
        <taxon>unclassified sequences</taxon>
        <taxon>metagenomes</taxon>
        <taxon>ecological metagenomes</taxon>
    </lineage>
</organism>
<proteinExistence type="predicted"/>
<sequence>NQKEKLKSEKNNLSEQLKIKEKEIEKLRNKYETLKIVKTVLASSEDANDAKIKVNRIVREIDKCIALLNM</sequence>
<feature type="coiled-coil region" evidence="1">
    <location>
        <begin position="3"/>
        <end position="37"/>
    </location>
</feature>
<protein>
    <submittedName>
        <fullName evidence="2">Uncharacterized protein</fullName>
    </submittedName>
</protein>
<evidence type="ECO:0000256" key="1">
    <source>
        <dbReference type="SAM" id="Coils"/>
    </source>
</evidence>
<keyword evidence="1" id="KW-0175">Coiled coil</keyword>
<name>X1VMW9_9ZZZZ</name>